<feature type="region of interest" description="Disordered" evidence="1">
    <location>
        <begin position="375"/>
        <end position="397"/>
    </location>
</feature>
<reference evidence="3 4" key="1">
    <citation type="journal article" date="2012" name="Genome Biol.">
        <title>Genome and low-iron response of an oceanic diatom adapted to chronic iron limitation.</title>
        <authorList>
            <person name="Lommer M."/>
            <person name="Specht M."/>
            <person name="Roy A.S."/>
            <person name="Kraemer L."/>
            <person name="Andreson R."/>
            <person name="Gutowska M.A."/>
            <person name="Wolf J."/>
            <person name="Bergner S.V."/>
            <person name="Schilhabel M.B."/>
            <person name="Klostermeier U.C."/>
            <person name="Beiko R.G."/>
            <person name="Rosenstiel P."/>
            <person name="Hippler M."/>
            <person name="Laroche J."/>
        </authorList>
    </citation>
    <scope>NUCLEOTIDE SEQUENCE [LARGE SCALE GENOMIC DNA]</scope>
    <source>
        <strain evidence="3 4">CCMP1005</strain>
    </source>
</reference>
<accession>K0SH43</accession>
<comment type="caution">
    <text evidence="3">The sequence shown here is derived from an EMBL/GenBank/DDBJ whole genome shotgun (WGS) entry which is preliminary data.</text>
</comment>
<feature type="chain" id="PRO_5003840001" description="Lipid-binding serum glycoprotein N-terminal domain-containing protein" evidence="2">
    <location>
        <begin position="20"/>
        <end position="397"/>
    </location>
</feature>
<keyword evidence="4" id="KW-1185">Reference proteome</keyword>
<sequence>MRALGAVIALAGSARIVSASAGLTCDIDLPKAYFSLMKEALVELESHFQIEIVDGLNMIGLPLIPSLGLNVVLDLKSTVFDGLFGSEEDRAKWLDSAAATVDVKQTVLANAASELVGSLGAKIDVGCNHNAELQRYSMDIIVDGSLTGLALEDDSLAASFLPESLGQAKISYPVFDITYGAHIPLYLDLAARKFALGDVAADLYVKLSAKLKVAALPILQDQGSLTLLGSGSMDGKFSYSSIKGWTSTGSLDAALGATAVVGGTTSLANIGLRAKDNEIFDTTPPKVTFNFDVCDFVNDLKNSIMSLEVTAGDIEAVMGRFFDLKSHPYFDASLTEAISDAIAREAQTQVDTAKQAVLTELSSLAESCASVYRLGERNDGRGNPGRQPAQALGRPHV</sequence>
<dbReference type="eggNOG" id="ENOG502SACR">
    <property type="taxonomic scope" value="Eukaryota"/>
</dbReference>
<gene>
    <name evidence="3" type="ORF">THAOC_14986</name>
</gene>
<protein>
    <recommendedName>
        <fullName evidence="5">Lipid-binding serum glycoprotein N-terminal domain-containing protein</fullName>
    </recommendedName>
</protein>
<dbReference type="AlphaFoldDB" id="K0SH43"/>
<evidence type="ECO:0000256" key="2">
    <source>
        <dbReference type="SAM" id="SignalP"/>
    </source>
</evidence>
<evidence type="ECO:0000313" key="4">
    <source>
        <dbReference type="Proteomes" id="UP000266841"/>
    </source>
</evidence>
<organism evidence="3 4">
    <name type="scientific">Thalassiosira oceanica</name>
    <name type="common">Marine diatom</name>
    <dbReference type="NCBI Taxonomy" id="159749"/>
    <lineage>
        <taxon>Eukaryota</taxon>
        <taxon>Sar</taxon>
        <taxon>Stramenopiles</taxon>
        <taxon>Ochrophyta</taxon>
        <taxon>Bacillariophyta</taxon>
        <taxon>Coscinodiscophyceae</taxon>
        <taxon>Thalassiosirophycidae</taxon>
        <taxon>Thalassiosirales</taxon>
        <taxon>Thalassiosiraceae</taxon>
        <taxon>Thalassiosira</taxon>
    </lineage>
</organism>
<evidence type="ECO:0000256" key="1">
    <source>
        <dbReference type="SAM" id="MobiDB-lite"/>
    </source>
</evidence>
<dbReference type="EMBL" id="AGNL01017423">
    <property type="protein sequence ID" value="EJK64294.1"/>
    <property type="molecule type" value="Genomic_DNA"/>
</dbReference>
<proteinExistence type="predicted"/>
<evidence type="ECO:0000313" key="3">
    <source>
        <dbReference type="EMBL" id="EJK64294.1"/>
    </source>
</evidence>
<evidence type="ECO:0008006" key="5">
    <source>
        <dbReference type="Google" id="ProtNLM"/>
    </source>
</evidence>
<feature type="signal peptide" evidence="2">
    <location>
        <begin position="1"/>
        <end position="19"/>
    </location>
</feature>
<name>K0SH43_THAOC</name>
<dbReference type="Proteomes" id="UP000266841">
    <property type="component" value="Unassembled WGS sequence"/>
</dbReference>
<keyword evidence="2" id="KW-0732">Signal</keyword>